<evidence type="ECO:0000256" key="1">
    <source>
        <dbReference type="SAM" id="Phobius"/>
    </source>
</evidence>
<feature type="transmembrane region" description="Helical" evidence="1">
    <location>
        <begin position="92"/>
        <end position="118"/>
    </location>
</feature>
<sequence>MTEITVFQFLLFSLAVFRLTHLLLYDSITEFIRKGLYEYEQEVDEDGKEETVQIIAHKGWKKWFGELFSCHWCMGIWASILLWLGFSLLPSVFSVVIIILAAAGVAAVVESVVVRWLLY</sequence>
<gene>
    <name evidence="2" type="ORF">KS419_16285</name>
</gene>
<keyword evidence="1" id="KW-0472">Membrane</keyword>
<keyword evidence="3" id="KW-1185">Reference proteome</keyword>
<reference evidence="2 3" key="1">
    <citation type="submission" date="2021-06" db="EMBL/GenBank/DDBJ databases">
        <title>Bacillus sp. RD4P76, an endophyte from a halophyte.</title>
        <authorList>
            <person name="Sun J.-Q."/>
        </authorList>
    </citation>
    <scope>NUCLEOTIDE SEQUENCE [LARGE SCALE GENOMIC DNA]</scope>
    <source>
        <strain evidence="2 3">CGMCC 1.15917</strain>
    </source>
</reference>
<evidence type="ECO:0000313" key="2">
    <source>
        <dbReference type="EMBL" id="MBU9713291.1"/>
    </source>
</evidence>
<dbReference type="EMBL" id="JAHQCS010000131">
    <property type="protein sequence ID" value="MBU9713291.1"/>
    <property type="molecule type" value="Genomic_DNA"/>
</dbReference>
<comment type="caution">
    <text evidence="2">The sequence shown here is derived from an EMBL/GenBank/DDBJ whole genome shotgun (WGS) entry which is preliminary data.</text>
</comment>
<proteinExistence type="predicted"/>
<evidence type="ECO:0000313" key="3">
    <source>
        <dbReference type="Proteomes" id="UP000784880"/>
    </source>
</evidence>
<accession>A0ABS6JI74</accession>
<organism evidence="2 3">
    <name type="scientific">Evansella tamaricis</name>
    <dbReference type="NCBI Taxonomy" id="2069301"/>
    <lineage>
        <taxon>Bacteria</taxon>
        <taxon>Bacillati</taxon>
        <taxon>Bacillota</taxon>
        <taxon>Bacilli</taxon>
        <taxon>Bacillales</taxon>
        <taxon>Bacillaceae</taxon>
        <taxon>Evansella</taxon>
    </lineage>
</organism>
<keyword evidence="1" id="KW-0812">Transmembrane</keyword>
<feature type="transmembrane region" description="Helical" evidence="1">
    <location>
        <begin position="6"/>
        <end position="25"/>
    </location>
</feature>
<dbReference type="Pfam" id="PF07098">
    <property type="entry name" value="DUF1360"/>
    <property type="match status" value="1"/>
</dbReference>
<protein>
    <submittedName>
        <fullName evidence="2">DUF1360 domain-containing protein</fullName>
    </submittedName>
</protein>
<dbReference type="RefSeq" id="WP_217067449.1">
    <property type="nucleotide sequence ID" value="NZ_JAHQCS010000131.1"/>
</dbReference>
<keyword evidence="1" id="KW-1133">Transmembrane helix</keyword>
<feature type="transmembrane region" description="Helical" evidence="1">
    <location>
        <begin position="67"/>
        <end position="86"/>
    </location>
</feature>
<dbReference type="InterPro" id="IPR010773">
    <property type="entry name" value="Mycophage_PG1_Gp7"/>
</dbReference>
<name>A0ABS6JI74_9BACI</name>
<dbReference type="Proteomes" id="UP000784880">
    <property type="component" value="Unassembled WGS sequence"/>
</dbReference>